<gene>
    <name evidence="1" type="ORF">UFOVP1298_14</name>
</gene>
<evidence type="ECO:0000313" key="1">
    <source>
        <dbReference type="EMBL" id="CAB4195357.1"/>
    </source>
</evidence>
<protein>
    <submittedName>
        <fullName evidence="1">Uncharacterized protein</fullName>
    </submittedName>
</protein>
<sequence>MKQLTFEQISNQTPIVNGVPCLTTKAGIQVGRFYIAPQRNNMSPEDEYWQSKFLRRPLDSIAVRLVYSANSTAKLFCVLLATYVALSIIFPR</sequence>
<proteinExistence type="predicted"/>
<reference evidence="1" key="1">
    <citation type="submission" date="2020-05" db="EMBL/GenBank/DDBJ databases">
        <authorList>
            <person name="Chiriac C."/>
            <person name="Salcher M."/>
            <person name="Ghai R."/>
            <person name="Kavagutti S V."/>
        </authorList>
    </citation>
    <scope>NUCLEOTIDE SEQUENCE</scope>
</reference>
<accession>A0A6J5RM81</accession>
<organism evidence="1">
    <name type="scientific">uncultured Caudovirales phage</name>
    <dbReference type="NCBI Taxonomy" id="2100421"/>
    <lineage>
        <taxon>Viruses</taxon>
        <taxon>Duplodnaviria</taxon>
        <taxon>Heunggongvirae</taxon>
        <taxon>Uroviricota</taxon>
        <taxon>Caudoviricetes</taxon>
        <taxon>Peduoviridae</taxon>
        <taxon>Maltschvirus</taxon>
        <taxon>Maltschvirus maltsch</taxon>
    </lineage>
</organism>
<name>A0A6J5RM81_9CAUD</name>
<dbReference type="EMBL" id="LR797250">
    <property type="protein sequence ID" value="CAB4195357.1"/>
    <property type="molecule type" value="Genomic_DNA"/>
</dbReference>